<proteinExistence type="predicted"/>
<reference evidence="5" key="1">
    <citation type="submission" date="2022-11" db="UniProtKB">
        <authorList>
            <consortium name="WormBaseParasite"/>
        </authorList>
    </citation>
    <scope>IDENTIFICATION</scope>
</reference>
<feature type="compositionally biased region" description="Basic and acidic residues" evidence="2">
    <location>
        <begin position="117"/>
        <end position="126"/>
    </location>
</feature>
<evidence type="ECO:0000313" key="5">
    <source>
        <dbReference type="WBParaSite" id="nRc.2.0.1.t36250-RA"/>
    </source>
</evidence>
<evidence type="ECO:0000256" key="2">
    <source>
        <dbReference type="SAM" id="MobiDB-lite"/>
    </source>
</evidence>
<feature type="coiled-coil region" evidence="1">
    <location>
        <begin position="157"/>
        <end position="191"/>
    </location>
</feature>
<dbReference type="AlphaFoldDB" id="A0A915KCZ3"/>
<feature type="region of interest" description="Disordered" evidence="2">
    <location>
        <begin position="59"/>
        <end position="156"/>
    </location>
</feature>
<evidence type="ECO:0000256" key="1">
    <source>
        <dbReference type="SAM" id="Coils"/>
    </source>
</evidence>
<dbReference type="WBParaSite" id="nRc.2.0.1.t36250-RA">
    <property type="protein sequence ID" value="nRc.2.0.1.t36250-RA"/>
    <property type="gene ID" value="nRc.2.0.1.g36250"/>
</dbReference>
<evidence type="ECO:0000256" key="3">
    <source>
        <dbReference type="SAM" id="Phobius"/>
    </source>
</evidence>
<feature type="compositionally biased region" description="Polar residues" evidence="2">
    <location>
        <begin position="82"/>
        <end position="91"/>
    </location>
</feature>
<feature type="transmembrane region" description="Helical" evidence="3">
    <location>
        <begin position="212"/>
        <end position="231"/>
    </location>
</feature>
<accession>A0A915KCZ3</accession>
<sequence length="233" mass="27370">MVTELRQYRMGLIQTYYQLRFCWMAIVDALEKAEWKDLLDTADPGPPKKALSIPITPMNKISVDDPFSSSLDNNVKNRPDLQRSSANTPATTEDEGEKDPNVSSDDLQRSKKRRKSDHGLVVKEQKVASSDEEEDEKKNGKLAFRKKNPSRQEEESLQSYMLRMQERQQKAQKMRERIENIQAKIRYTERMNKHFLYRFWSKTGYILRNNPVYLLGIGGLTLVFAFSYLYYRR</sequence>
<evidence type="ECO:0000313" key="4">
    <source>
        <dbReference type="Proteomes" id="UP000887565"/>
    </source>
</evidence>
<keyword evidence="1" id="KW-0175">Coiled coil</keyword>
<keyword evidence="3" id="KW-0812">Transmembrane</keyword>
<protein>
    <submittedName>
        <fullName evidence="5">Uncharacterized protein</fullName>
    </submittedName>
</protein>
<keyword evidence="3" id="KW-1133">Transmembrane helix</keyword>
<keyword evidence="3" id="KW-0472">Membrane</keyword>
<organism evidence="4 5">
    <name type="scientific">Romanomermis culicivorax</name>
    <name type="common">Nematode worm</name>
    <dbReference type="NCBI Taxonomy" id="13658"/>
    <lineage>
        <taxon>Eukaryota</taxon>
        <taxon>Metazoa</taxon>
        <taxon>Ecdysozoa</taxon>
        <taxon>Nematoda</taxon>
        <taxon>Enoplea</taxon>
        <taxon>Dorylaimia</taxon>
        <taxon>Mermithida</taxon>
        <taxon>Mermithoidea</taxon>
        <taxon>Mermithidae</taxon>
        <taxon>Romanomermis</taxon>
    </lineage>
</organism>
<keyword evidence="4" id="KW-1185">Reference proteome</keyword>
<dbReference type="Proteomes" id="UP000887565">
    <property type="component" value="Unplaced"/>
</dbReference>
<name>A0A915KCZ3_ROMCU</name>